<accession>A0A2I6S8C3</accession>
<dbReference type="Proteomes" id="UP000242205">
    <property type="component" value="Chromosome"/>
</dbReference>
<comment type="subcellular location">
    <subcellularLocation>
        <location evidence="1">Fimbrium</location>
    </subcellularLocation>
</comment>
<dbReference type="InterPro" id="IPR011047">
    <property type="entry name" value="Quinoprotein_ADH-like_sf"/>
</dbReference>
<dbReference type="GO" id="GO:0046872">
    <property type="term" value="F:metal ion binding"/>
    <property type="evidence" value="ECO:0007669"/>
    <property type="project" value="UniProtKB-KW"/>
</dbReference>
<dbReference type="SMART" id="SM00564">
    <property type="entry name" value="PQQ"/>
    <property type="match status" value="1"/>
</dbReference>
<keyword evidence="11" id="KW-1185">Reference proteome</keyword>
<dbReference type="OrthoDB" id="7156875at2"/>
<protein>
    <recommendedName>
        <fullName evidence="9">PilY1 beta-propeller domain-containing protein</fullName>
    </recommendedName>
</protein>
<feature type="signal peptide" evidence="8">
    <location>
        <begin position="1"/>
        <end position="23"/>
    </location>
</feature>
<evidence type="ECO:0000256" key="3">
    <source>
        <dbReference type="ARBA" id="ARBA00022558"/>
    </source>
</evidence>
<comment type="similarity">
    <text evidence="2">Belongs to the PilY1 family.</text>
</comment>
<dbReference type="InterPro" id="IPR008707">
    <property type="entry name" value="B-propeller_PilY1"/>
</dbReference>
<evidence type="ECO:0000313" key="10">
    <source>
        <dbReference type="EMBL" id="AUN95492.1"/>
    </source>
</evidence>
<reference evidence="10 11" key="1">
    <citation type="submission" date="2018-01" db="EMBL/GenBank/DDBJ databases">
        <authorList>
            <person name="Fu G.-Y."/>
        </authorList>
    </citation>
    <scope>NUCLEOTIDE SEQUENCE [LARGE SCALE GENOMIC DNA]</scope>
    <source>
        <strain evidence="10 11">SY39</strain>
    </source>
</reference>
<dbReference type="SUPFAM" id="SSF50998">
    <property type="entry name" value="Quinoprotein alcohol dehydrogenase-like"/>
    <property type="match status" value="1"/>
</dbReference>
<dbReference type="KEGG" id="atw:C0099_11480"/>
<feature type="region of interest" description="Disordered" evidence="7">
    <location>
        <begin position="1074"/>
        <end position="1097"/>
    </location>
</feature>
<evidence type="ECO:0000313" key="11">
    <source>
        <dbReference type="Proteomes" id="UP000242205"/>
    </source>
</evidence>
<dbReference type="Gene3D" id="2.130.10.10">
    <property type="entry name" value="YVTN repeat-like/Quinoprotein amine dehydrogenase"/>
    <property type="match status" value="1"/>
</dbReference>
<dbReference type="Pfam" id="PF05567">
    <property type="entry name" value="T4P_PilY1"/>
    <property type="match status" value="1"/>
</dbReference>
<feature type="domain" description="PilY1 beta-propeller" evidence="9">
    <location>
        <begin position="197"/>
        <end position="426"/>
    </location>
</feature>
<organism evidence="10 11">
    <name type="scientific">Pseudazoarcus pumilus</name>
    <dbReference type="NCBI Taxonomy" id="2067960"/>
    <lineage>
        <taxon>Bacteria</taxon>
        <taxon>Pseudomonadati</taxon>
        <taxon>Pseudomonadota</taxon>
        <taxon>Betaproteobacteria</taxon>
        <taxon>Rhodocyclales</taxon>
        <taxon>Zoogloeaceae</taxon>
        <taxon>Pseudazoarcus</taxon>
    </lineage>
</organism>
<keyword evidence="6" id="KW-0281">Fimbrium</keyword>
<evidence type="ECO:0000256" key="8">
    <source>
        <dbReference type="SAM" id="SignalP"/>
    </source>
</evidence>
<gene>
    <name evidence="10" type="ORF">C0099_11480</name>
</gene>
<evidence type="ECO:0000256" key="2">
    <source>
        <dbReference type="ARBA" id="ARBA00008387"/>
    </source>
</evidence>
<keyword evidence="5" id="KW-0106">Calcium</keyword>
<dbReference type="AlphaFoldDB" id="A0A2I6S8C3"/>
<dbReference type="RefSeq" id="WP_102247540.1">
    <property type="nucleotide sequence ID" value="NZ_CP025682.1"/>
</dbReference>
<evidence type="ECO:0000256" key="7">
    <source>
        <dbReference type="SAM" id="MobiDB-lite"/>
    </source>
</evidence>
<proteinExistence type="inferred from homology"/>
<evidence type="ECO:0000259" key="9">
    <source>
        <dbReference type="Pfam" id="PF05567"/>
    </source>
</evidence>
<dbReference type="GO" id="GO:0009289">
    <property type="term" value="C:pilus"/>
    <property type="evidence" value="ECO:0007669"/>
    <property type="project" value="UniProtKB-SubCell"/>
</dbReference>
<feature type="chain" id="PRO_5014468111" description="PilY1 beta-propeller domain-containing protein" evidence="8">
    <location>
        <begin position="24"/>
        <end position="1115"/>
    </location>
</feature>
<keyword evidence="8" id="KW-0732">Signal</keyword>
<evidence type="ECO:0000256" key="1">
    <source>
        <dbReference type="ARBA" id="ARBA00004561"/>
    </source>
</evidence>
<evidence type="ECO:0000256" key="5">
    <source>
        <dbReference type="ARBA" id="ARBA00022837"/>
    </source>
</evidence>
<evidence type="ECO:0000256" key="4">
    <source>
        <dbReference type="ARBA" id="ARBA00022723"/>
    </source>
</evidence>
<dbReference type="EMBL" id="CP025682">
    <property type="protein sequence ID" value="AUN95492.1"/>
    <property type="molecule type" value="Genomic_DNA"/>
</dbReference>
<dbReference type="InterPro" id="IPR018391">
    <property type="entry name" value="PQQ_b-propeller_rpt"/>
</dbReference>
<keyword evidence="3" id="KW-1029">Fimbrium biogenesis</keyword>
<name>A0A2I6S8C3_9RHOO</name>
<evidence type="ECO:0000256" key="6">
    <source>
        <dbReference type="ARBA" id="ARBA00023263"/>
    </source>
</evidence>
<keyword evidence="4" id="KW-0479">Metal-binding</keyword>
<sequence>MSNKLHIHVLLAGLYLVTGLASAPVASAPVIDPETQPALVLAPYVARSDDLSVGQTYAYRPWFENGSWQGDLIQYTLATDGVRTTDVLVGDNPADGGVTNWSARARFDAAAVANADWWQGRSVYSTNGSGLGTRISFLWNELTAAQKAALDPEAAADASLNGAFDSPVLNYLRGDRSLERDKAGGIFRIRYNLLGAIINSTPSYAAYPADGDPYAKERVYVGANDGMLHAFNAKTGDEVWAYVPSMLIPKLSRHGDVPYDIVYMVDGETRYSNAVTGYDADDNIVRKRILTAGLGAGGKGLFALDVDSPDEPAVLWEIHASTSGVGNDIGQIHGRPAVARIGGTLAASAAYVVTGNGFGSANGRAVLLRIALDGTVSSIVADGGPANGLGAPTLLDLNNDGLVDYAYAGDLKGNLWRFDLNANSVSKVFAAGVSKPITAAPDVARHPFGGIMVYFGTGSVLSMADAANEDQQTIFGIRDLRTGEVSTDDLVAQTLSVESAYEKQLRVATDNVVDYDQAAGWKVDLPVTSERLIGRPQVRGGRLQFVTTITSGDYPAGWLMQLNYLSGASSDTALFDISGDGALDSSDAVTIADVGQKYPVGRYLGDGNFSQPVLLRLSQGIDVSYINGLLLPFAPLVGAELIFGGNIDVTTDSPSGPVVSKVPGYPNPDAIYPAGDGIGNNVDGHVHGYDKLHNVKYVDFFDLEPRRGMWRLDAALDGSGNAIAIERELNRVTEVNAPGTSTVGFGNSQKFIVTLTNADLSQGVDLQIGCRTWNAAQYQAMIAHQLVNLGRTPSQLQDTYHGNASLIFTLDDILNADCGDTSGTLRLTVIDRVGKDGVLHATLPGCVNDTTNWDGEAKSAGEIWHITPVQESSGNGFRWRNGALTAQLLKVNNDNTAAYTLQGAGQPTYKLRGDTIHGGAYAAGFTVTKVKGSDVVTPLNGNVSGLLYELTMFWHHGDMFDFQQSGQEPKCYGDSVYSANTAIDIRGINLGQYQSLIDDAGQEVIEEDYAGALEDLSLALAAGDEVAVADALVNLGTLLQDGALMAYHRLRFYAPGVVPVQHLLEIDKRLGEGGGGAVADDQTPAEVEDITQDDNPIRGPNFVPGRRTWIDLVPR</sequence>
<dbReference type="InterPro" id="IPR015943">
    <property type="entry name" value="WD40/YVTN_repeat-like_dom_sf"/>
</dbReference>